<protein>
    <recommendedName>
        <fullName evidence="1">DUF4440 domain-containing protein</fullName>
    </recommendedName>
</protein>
<reference evidence="3" key="1">
    <citation type="submission" date="2016-10" db="EMBL/GenBank/DDBJ databases">
        <authorList>
            <person name="Varghese N."/>
            <person name="Submissions S."/>
        </authorList>
    </citation>
    <scope>NUCLEOTIDE SEQUENCE [LARGE SCALE GENOMIC DNA]</scope>
    <source>
        <strain evidence="3">CGMCC 1.7655</strain>
    </source>
</reference>
<sequence>MSRTDNRWADEEALWTMGAGEAWRRMHPSCIVVRPEGAIQGTEVLALLNAGPRASKVWLTERLMVETEDCVVLAYRATVARQGTETELLCSSTWVRQKDDWQLIQHQRTAHPAPEA</sequence>
<evidence type="ECO:0000313" key="3">
    <source>
        <dbReference type="Proteomes" id="UP000199555"/>
    </source>
</evidence>
<dbReference type="InterPro" id="IPR032710">
    <property type="entry name" value="NTF2-like_dom_sf"/>
</dbReference>
<evidence type="ECO:0000313" key="2">
    <source>
        <dbReference type="EMBL" id="SDL07960.1"/>
    </source>
</evidence>
<dbReference type="EMBL" id="FNGE01000006">
    <property type="protein sequence ID" value="SDL07960.1"/>
    <property type="molecule type" value="Genomic_DNA"/>
</dbReference>
<proteinExistence type="predicted"/>
<keyword evidence="3" id="KW-1185">Reference proteome</keyword>
<dbReference type="InterPro" id="IPR027843">
    <property type="entry name" value="DUF4440"/>
</dbReference>
<evidence type="ECO:0000259" key="1">
    <source>
        <dbReference type="Pfam" id="PF14534"/>
    </source>
</evidence>
<name>A0A1G9H4X9_9RHOB</name>
<dbReference type="RefSeq" id="WP_090754526.1">
    <property type="nucleotide sequence ID" value="NZ_FNGE01000006.1"/>
</dbReference>
<dbReference type="STRING" id="525640.SAMN04487971_10628"/>
<gene>
    <name evidence="2" type="ORF">SAMN04487971_10628</name>
</gene>
<organism evidence="2 3">
    <name type="scientific">Paracoccus chinensis</name>
    <dbReference type="NCBI Taxonomy" id="525640"/>
    <lineage>
        <taxon>Bacteria</taxon>
        <taxon>Pseudomonadati</taxon>
        <taxon>Pseudomonadota</taxon>
        <taxon>Alphaproteobacteria</taxon>
        <taxon>Rhodobacterales</taxon>
        <taxon>Paracoccaceae</taxon>
        <taxon>Paracoccus</taxon>
    </lineage>
</organism>
<dbReference type="Pfam" id="PF14534">
    <property type="entry name" value="DUF4440"/>
    <property type="match status" value="1"/>
</dbReference>
<dbReference type="AlphaFoldDB" id="A0A1G9H4X9"/>
<dbReference type="SUPFAM" id="SSF54427">
    <property type="entry name" value="NTF2-like"/>
    <property type="match status" value="1"/>
</dbReference>
<accession>A0A1G9H4X9</accession>
<feature type="domain" description="DUF4440" evidence="1">
    <location>
        <begin position="26"/>
        <end position="103"/>
    </location>
</feature>
<dbReference type="Proteomes" id="UP000199555">
    <property type="component" value="Unassembled WGS sequence"/>
</dbReference>
<dbReference type="Gene3D" id="3.10.450.50">
    <property type="match status" value="1"/>
</dbReference>